<keyword evidence="1" id="KW-0596">Phosphopantetheine</keyword>
<accession>A0A8E3B5K7</accession>
<keyword evidence="2" id="KW-0597">Phosphoprotein</keyword>
<dbReference type="SUPFAM" id="SSF53474">
    <property type="entry name" value="alpha/beta-Hydrolases"/>
    <property type="match status" value="1"/>
</dbReference>
<dbReference type="SMART" id="SM00823">
    <property type="entry name" value="PKS_PP"/>
    <property type="match status" value="1"/>
</dbReference>
<evidence type="ECO:0000256" key="1">
    <source>
        <dbReference type="ARBA" id="ARBA00022450"/>
    </source>
</evidence>
<dbReference type="GeneID" id="61052671"/>
<dbReference type="RefSeq" id="WP_109665279.1">
    <property type="nucleotide sequence ID" value="NZ_QGGH01000003.1"/>
</dbReference>
<dbReference type="GO" id="GO:0031177">
    <property type="term" value="F:phosphopantetheine binding"/>
    <property type="evidence" value="ECO:0007669"/>
    <property type="project" value="InterPro"/>
</dbReference>
<dbReference type="PROSITE" id="PS50075">
    <property type="entry name" value="CARRIER"/>
    <property type="match status" value="1"/>
</dbReference>
<dbReference type="Pfam" id="PF00975">
    <property type="entry name" value="Thioesterase"/>
    <property type="match status" value="1"/>
</dbReference>
<dbReference type="InterPro" id="IPR020806">
    <property type="entry name" value="PKS_PP-bd"/>
</dbReference>
<dbReference type="InterPro" id="IPR009081">
    <property type="entry name" value="PP-bd_ACP"/>
</dbReference>
<dbReference type="AlphaFoldDB" id="A0A8E3B5K7"/>
<dbReference type="EMBL" id="QGGH01000003">
    <property type="protein sequence ID" value="PWJ92003.1"/>
    <property type="molecule type" value="Genomic_DNA"/>
</dbReference>
<organism evidence="4 5">
    <name type="scientific">Rhizobium loti</name>
    <name type="common">Mesorhizobium loti</name>
    <dbReference type="NCBI Taxonomy" id="381"/>
    <lineage>
        <taxon>Bacteria</taxon>
        <taxon>Pseudomonadati</taxon>
        <taxon>Pseudomonadota</taxon>
        <taxon>Alphaproteobacteria</taxon>
        <taxon>Hyphomicrobiales</taxon>
        <taxon>Phyllobacteriaceae</taxon>
        <taxon>Mesorhizobium</taxon>
    </lineage>
</organism>
<name>A0A8E3B5K7_RHILI</name>
<evidence type="ECO:0000256" key="2">
    <source>
        <dbReference type="ARBA" id="ARBA00022553"/>
    </source>
</evidence>
<evidence type="ECO:0000259" key="3">
    <source>
        <dbReference type="PROSITE" id="PS50075"/>
    </source>
</evidence>
<protein>
    <submittedName>
        <fullName evidence="4">Thioesterase domain-containing protein</fullName>
    </submittedName>
</protein>
<feature type="domain" description="Carrier" evidence="3">
    <location>
        <begin position="12"/>
        <end position="87"/>
    </location>
</feature>
<dbReference type="Proteomes" id="UP000245631">
    <property type="component" value="Unassembled WGS sequence"/>
</dbReference>
<comment type="caution">
    <text evidence="4">The sequence shown here is derived from an EMBL/GenBank/DDBJ whole genome shotgun (WGS) entry which is preliminary data.</text>
</comment>
<gene>
    <name evidence="4" type="ORF">C8D77_103706</name>
</gene>
<dbReference type="Pfam" id="PF00550">
    <property type="entry name" value="PP-binding"/>
    <property type="match status" value="1"/>
</dbReference>
<reference evidence="4 5" key="1">
    <citation type="submission" date="2018-05" db="EMBL/GenBank/DDBJ databases">
        <title>Genomic Encyclopedia of Type Strains, Phase IV (KMG-IV): sequencing the most valuable type-strain genomes for metagenomic binning, comparative biology and taxonomic classification.</title>
        <authorList>
            <person name="Goeker M."/>
        </authorList>
    </citation>
    <scope>NUCLEOTIDE SEQUENCE [LARGE SCALE GENOMIC DNA]</scope>
    <source>
        <strain evidence="4 5">DSM 2626</strain>
    </source>
</reference>
<dbReference type="InterPro" id="IPR029058">
    <property type="entry name" value="AB_hydrolase_fold"/>
</dbReference>
<dbReference type="Gene3D" id="1.10.1200.10">
    <property type="entry name" value="ACP-like"/>
    <property type="match status" value="1"/>
</dbReference>
<proteinExistence type="predicted"/>
<evidence type="ECO:0000313" key="4">
    <source>
        <dbReference type="EMBL" id="PWJ92003.1"/>
    </source>
</evidence>
<dbReference type="InterPro" id="IPR036736">
    <property type="entry name" value="ACP-like_sf"/>
</dbReference>
<dbReference type="Gene3D" id="3.40.50.1820">
    <property type="entry name" value="alpha/beta hydrolase"/>
    <property type="match status" value="1"/>
</dbReference>
<evidence type="ECO:0000313" key="5">
    <source>
        <dbReference type="Proteomes" id="UP000245631"/>
    </source>
</evidence>
<dbReference type="InterPro" id="IPR001031">
    <property type="entry name" value="Thioesterase"/>
</dbReference>
<sequence>MNVQQWVRPAALPGDGPAHAIAGIFAAELQIPTVQLDDNFFDLGGDSLTAETLVLAVQKRFGVKLQTSVLLGAQTPREFGRLIAALVPVHPARQLIVPVSGNVGHEPIAMIHGISGSALFANRFGKRLKQKYAVMAVRGMGLEPGETPYSSMAEFSSNYFEALTSVTGQHPDIIGGICAGGLLAIEVGRLSHEATGKRPALVLIDPPSPGSAWLKPMPDDRMTESRRRQIARKVTYWRLLRDGLSALGLGQTRLGRHLRRKAFKSALLQAAAGFVPSSYPCDILILASSEWGATTVAQYKGWASDMATMKTVVMPGAHEKFRAANMDAIDAEIIAFLAARDTAARDVQHQQ</sequence>